<evidence type="ECO:0000256" key="8">
    <source>
        <dbReference type="RuleBase" id="RU361169"/>
    </source>
</evidence>
<proteinExistence type="inferred from homology"/>
<evidence type="ECO:0008006" key="11">
    <source>
        <dbReference type="Google" id="ProtNLM"/>
    </source>
</evidence>
<dbReference type="SUPFAM" id="SSF51126">
    <property type="entry name" value="Pectin lyase-like"/>
    <property type="match status" value="1"/>
</dbReference>
<comment type="similarity">
    <text evidence="2 8">Belongs to the glycosyl hydrolase 28 family.</text>
</comment>
<dbReference type="Pfam" id="PF00295">
    <property type="entry name" value="Glyco_hydro_28"/>
    <property type="match status" value="1"/>
</dbReference>
<dbReference type="Gene3D" id="2.160.20.10">
    <property type="entry name" value="Single-stranded right-handed beta-helix, Pectin lyase-like"/>
    <property type="match status" value="1"/>
</dbReference>
<organism evidence="9 10">
    <name type="scientific">Eucalyptus globulus</name>
    <name type="common">Tasmanian blue gum</name>
    <dbReference type="NCBI Taxonomy" id="34317"/>
    <lineage>
        <taxon>Eukaryota</taxon>
        <taxon>Viridiplantae</taxon>
        <taxon>Streptophyta</taxon>
        <taxon>Embryophyta</taxon>
        <taxon>Tracheophyta</taxon>
        <taxon>Spermatophyta</taxon>
        <taxon>Magnoliopsida</taxon>
        <taxon>eudicotyledons</taxon>
        <taxon>Gunneridae</taxon>
        <taxon>Pentapetalae</taxon>
        <taxon>rosids</taxon>
        <taxon>malvids</taxon>
        <taxon>Myrtales</taxon>
        <taxon>Myrtaceae</taxon>
        <taxon>Myrtoideae</taxon>
        <taxon>Eucalypteae</taxon>
        <taxon>Eucalyptus</taxon>
    </lineage>
</organism>
<sequence length="425" mass="46220">MLKSQGQTSATLEMDTSSCHGKIFLLFSSTLVLLLAALAIGAPSRALAKRNPAHARVKVFDVRKFGAVGDGKTENSKAFLDAWRQACQYKGAYRRRLYVPLGTYRLWPVVFEGPCAGLIIVTIKGVLKGPDDPSTFSLSHWITFQYIDGMRIHGGGTLDGQGHHAWPYNKCACSPLPISVRLNFVNNTIIKSISSVDSKNFHFNLFSCHNLEFRRMQIIAPDESPNTDGIHIGDSSRIKIIDSQIKTGDDCVSIGPGSKDIEIVGVHCGPGHGFSVGSLGKYPNEADVTGLSVRQCTMTGSQNGVRIKTWASPLKSRAYNFSFHDITMRDVHRPIIIDQEYCPKGGCSAQAASNVQIEDILFSKIKGTSASQVAVDLICSPSVPCKNINLRDINLEYTGSKGPVKSICAHVRGNVRGVQKPSPCI</sequence>
<gene>
    <name evidence="9" type="ORF">ACJRO7_014916</name>
</gene>
<evidence type="ECO:0000256" key="4">
    <source>
        <dbReference type="ARBA" id="ARBA00022525"/>
    </source>
</evidence>
<evidence type="ECO:0000313" key="9">
    <source>
        <dbReference type="EMBL" id="KAL3745893.1"/>
    </source>
</evidence>
<keyword evidence="4" id="KW-0964">Secreted</keyword>
<reference evidence="9 10" key="1">
    <citation type="submission" date="2024-11" db="EMBL/GenBank/DDBJ databases">
        <title>Chromosome-level genome assembly of Eucalyptus globulus Labill. provides insights into its genome evolution.</title>
        <authorList>
            <person name="Li X."/>
        </authorList>
    </citation>
    <scope>NUCLEOTIDE SEQUENCE [LARGE SCALE GENOMIC DNA]</scope>
    <source>
        <strain evidence="9">CL2024</strain>
        <tissue evidence="9">Fresh tender leaves</tissue>
    </source>
</reference>
<keyword evidence="7" id="KW-0961">Cell wall biogenesis/degradation</keyword>
<dbReference type="Proteomes" id="UP001634007">
    <property type="component" value="Unassembled WGS sequence"/>
</dbReference>
<dbReference type="PANTHER" id="PTHR31375">
    <property type="match status" value="1"/>
</dbReference>
<protein>
    <recommendedName>
        <fullName evidence="11">Exopolygalacturonase-like</fullName>
    </recommendedName>
</protein>
<accession>A0ABD3L2H2</accession>
<keyword evidence="6 8" id="KW-0326">Glycosidase</keyword>
<dbReference type="EMBL" id="JBJKBG010000003">
    <property type="protein sequence ID" value="KAL3745893.1"/>
    <property type="molecule type" value="Genomic_DNA"/>
</dbReference>
<keyword evidence="10" id="KW-1185">Reference proteome</keyword>
<comment type="caution">
    <text evidence="9">The sequence shown here is derived from an EMBL/GenBank/DDBJ whole genome shotgun (WGS) entry which is preliminary data.</text>
</comment>
<evidence type="ECO:0000256" key="3">
    <source>
        <dbReference type="ARBA" id="ARBA00022512"/>
    </source>
</evidence>
<dbReference type="GO" id="GO:0016798">
    <property type="term" value="F:hydrolase activity, acting on glycosyl bonds"/>
    <property type="evidence" value="ECO:0007669"/>
    <property type="project" value="UniProtKB-KW"/>
</dbReference>
<keyword evidence="3" id="KW-0134">Cell wall</keyword>
<dbReference type="InterPro" id="IPR012334">
    <property type="entry name" value="Pectin_lyas_fold"/>
</dbReference>
<evidence type="ECO:0000256" key="6">
    <source>
        <dbReference type="ARBA" id="ARBA00023295"/>
    </source>
</evidence>
<evidence type="ECO:0000313" key="10">
    <source>
        <dbReference type="Proteomes" id="UP001634007"/>
    </source>
</evidence>
<dbReference type="GO" id="GO:0071555">
    <property type="term" value="P:cell wall organization"/>
    <property type="evidence" value="ECO:0007669"/>
    <property type="project" value="UniProtKB-KW"/>
</dbReference>
<evidence type="ECO:0000256" key="7">
    <source>
        <dbReference type="ARBA" id="ARBA00023316"/>
    </source>
</evidence>
<dbReference type="FunFam" id="2.160.20.10:FF:000004">
    <property type="entry name" value="Pectin lyase-like superfamily protein"/>
    <property type="match status" value="1"/>
</dbReference>
<dbReference type="InterPro" id="IPR000743">
    <property type="entry name" value="Glyco_hydro_28"/>
</dbReference>
<comment type="subcellular location">
    <subcellularLocation>
        <location evidence="1">Secreted</location>
        <location evidence="1">Cell wall</location>
    </subcellularLocation>
</comment>
<name>A0ABD3L2H2_EUCGL</name>
<dbReference type="InterPro" id="IPR011050">
    <property type="entry name" value="Pectin_lyase_fold/virulence"/>
</dbReference>
<evidence type="ECO:0000256" key="5">
    <source>
        <dbReference type="ARBA" id="ARBA00022801"/>
    </source>
</evidence>
<dbReference type="AlphaFoldDB" id="A0ABD3L2H2"/>
<keyword evidence="5 8" id="KW-0378">Hydrolase</keyword>
<evidence type="ECO:0000256" key="2">
    <source>
        <dbReference type="ARBA" id="ARBA00008834"/>
    </source>
</evidence>
<evidence type="ECO:0000256" key="1">
    <source>
        <dbReference type="ARBA" id="ARBA00004191"/>
    </source>
</evidence>